<evidence type="ECO:0000313" key="1">
    <source>
        <dbReference type="EMBL" id="MBK7673352.1"/>
    </source>
</evidence>
<accession>A0A935PW71</accession>
<gene>
    <name evidence="1" type="ORF">IPJ27_00490</name>
</gene>
<dbReference type="AlphaFoldDB" id="A0A935PW71"/>
<evidence type="ECO:0000313" key="2">
    <source>
        <dbReference type="Proteomes" id="UP000697998"/>
    </source>
</evidence>
<dbReference type="EMBL" id="JADJMH010000001">
    <property type="protein sequence ID" value="MBK7673352.1"/>
    <property type="molecule type" value="Genomic_DNA"/>
</dbReference>
<proteinExistence type="predicted"/>
<reference evidence="1 2" key="1">
    <citation type="submission" date="2020-10" db="EMBL/GenBank/DDBJ databases">
        <title>Connecting structure to function with the recovery of over 1000 high-quality activated sludge metagenome-assembled genomes encoding full-length rRNA genes using long-read sequencing.</title>
        <authorList>
            <person name="Singleton C.M."/>
            <person name="Petriglieri F."/>
            <person name="Kristensen J.M."/>
            <person name="Kirkegaard R.H."/>
            <person name="Michaelsen T.Y."/>
            <person name="Andersen M.H."/>
            <person name="Karst S.M."/>
            <person name="Dueholm M.S."/>
            <person name="Nielsen P.H."/>
            <person name="Albertsen M."/>
        </authorList>
    </citation>
    <scope>NUCLEOTIDE SEQUENCE [LARGE SCALE GENOMIC DNA]</scope>
    <source>
        <strain evidence="1">EsbW_18-Q3-R4-48_BATAC.285</strain>
    </source>
</reference>
<dbReference type="Proteomes" id="UP000697998">
    <property type="component" value="Unassembled WGS sequence"/>
</dbReference>
<name>A0A935PW71_9PROT</name>
<organism evidence="1 2">
    <name type="scientific">Candidatus Accumulibacter proximus</name>
    <dbReference type="NCBI Taxonomy" id="2954385"/>
    <lineage>
        <taxon>Bacteria</taxon>
        <taxon>Pseudomonadati</taxon>
        <taxon>Pseudomonadota</taxon>
        <taxon>Betaproteobacteria</taxon>
        <taxon>Candidatus Accumulibacter</taxon>
    </lineage>
</organism>
<protein>
    <submittedName>
        <fullName evidence="1">Uncharacterized protein</fullName>
    </submittedName>
</protein>
<comment type="caution">
    <text evidence="1">The sequence shown here is derived from an EMBL/GenBank/DDBJ whole genome shotgun (WGS) entry which is preliminary data.</text>
</comment>
<sequence length="47" mass="5010">MERAAARQAIIAGAGQDTVVLCLQYLAQLLDAGRRTMVQAFSLLSTS</sequence>